<dbReference type="Pfam" id="PF00365">
    <property type="entry name" value="PFK"/>
    <property type="match status" value="1"/>
</dbReference>
<evidence type="ECO:0000256" key="13">
    <source>
        <dbReference type="ARBA" id="ARBA00048070"/>
    </source>
</evidence>
<evidence type="ECO:0000256" key="8">
    <source>
        <dbReference type="ARBA" id="ARBA00022741"/>
    </source>
</evidence>
<keyword evidence="7" id="KW-0479">Metal-binding</keyword>
<dbReference type="GO" id="GO:0003872">
    <property type="term" value="F:6-phosphofructokinase activity"/>
    <property type="evidence" value="ECO:0007669"/>
    <property type="project" value="UniProtKB-EC"/>
</dbReference>
<evidence type="ECO:0000256" key="1">
    <source>
        <dbReference type="ARBA" id="ARBA00001946"/>
    </source>
</evidence>
<dbReference type="GO" id="GO:0016208">
    <property type="term" value="F:AMP binding"/>
    <property type="evidence" value="ECO:0007669"/>
    <property type="project" value="TreeGrafter"/>
</dbReference>
<dbReference type="EC" id="2.7.1.11" evidence="4"/>
<dbReference type="SUPFAM" id="SSF53784">
    <property type="entry name" value="Phosphofructokinase"/>
    <property type="match status" value="1"/>
</dbReference>
<feature type="domain" description="Phosphofructokinase" evidence="14">
    <location>
        <begin position="2"/>
        <end position="251"/>
    </location>
</feature>
<dbReference type="GO" id="GO:0042802">
    <property type="term" value="F:identical protein binding"/>
    <property type="evidence" value="ECO:0007669"/>
    <property type="project" value="TreeGrafter"/>
</dbReference>
<dbReference type="PRINTS" id="PR00476">
    <property type="entry name" value="PHFRCTKINASE"/>
</dbReference>
<evidence type="ECO:0000256" key="7">
    <source>
        <dbReference type="ARBA" id="ARBA00022723"/>
    </source>
</evidence>
<dbReference type="NCBIfam" id="NF002872">
    <property type="entry name" value="PRK03202.1"/>
    <property type="match status" value="1"/>
</dbReference>
<evidence type="ECO:0000256" key="6">
    <source>
        <dbReference type="ARBA" id="ARBA00022679"/>
    </source>
</evidence>
<sequence length="296" mass="31696">MRTAIYHRLEAIGVMRGFEGLIDGEFAPLNRSSVGGIIHRGGTILKTARSERFKTEDGLNRALYQLKNSGINGLVVIGGDGSFRGAQNLHLKGFPVIGVPGTIDNDVAGTDETIGFDTAVNTALEAVKKLRDTASSHDRLFIVEVMGREAGFIALEVAVASGAEYVVVPELSFSLGRLCDKLHDTRSRGKTHSLIIVAEGAMSAADLKNKLQDTAGYDARITVLGYIQRGGSPTSFDAILASRMGSFAVESLLEGHKGMMVGTVAHQMTLSPLSASWQTRKILSPEKLELVEKLSI</sequence>
<reference evidence="15" key="1">
    <citation type="submission" date="2019-08" db="EMBL/GenBank/DDBJ databases">
        <authorList>
            <person name="Kucharzyk K."/>
            <person name="Murdoch R.W."/>
            <person name="Higgins S."/>
            <person name="Loffler F."/>
        </authorList>
    </citation>
    <scope>NUCLEOTIDE SEQUENCE</scope>
</reference>
<evidence type="ECO:0000256" key="12">
    <source>
        <dbReference type="ARBA" id="ARBA00023152"/>
    </source>
</evidence>
<evidence type="ECO:0000313" key="15">
    <source>
        <dbReference type="EMBL" id="MPM57409.1"/>
    </source>
</evidence>
<dbReference type="InterPro" id="IPR012003">
    <property type="entry name" value="ATP_PFK_prok-type"/>
</dbReference>
<dbReference type="FunFam" id="3.40.50.460:FF:000002">
    <property type="entry name" value="ATP-dependent 6-phosphofructokinase"/>
    <property type="match status" value="1"/>
</dbReference>
<keyword evidence="11" id="KW-0460">Magnesium</keyword>
<dbReference type="InterPro" id="IPR035966">
    <property type="entry name" value="PKF_sf"/>
</dbReference>
<name>A0A645AWC4_9ZZZZ</name>
<dbReference type="Gene3D" id="3.40.50.450">
    <property type="match status" value="1"/>
</dbReference>
<keyword evidence="5" id="KW-0963">Cytoplasm</keyword>
<comment type="cofactor">
    <cofactor evidence="1">
        <name>Mg(2+)</name>
        <dbReference type="ChEBI" id="CHEBI:18420"/>
    </cofactor>
</comment>
<accession>A0A645AWC4</accession>
<dbReference type="InterPro" id="IPR022953">
    <property type="entry name" value="ATP_PFK"/>
</dbReference>
<dbReference type="InterPro" id="IPR000023">
    <property type="entry name" value="Phosphofructokinase_dom"/>
</dbReference>
<keyword evidence="8" id="KW-0547">Nucleotide-binding</keyword>
<comment type="subcellular location">
    <subcellularLocation>
        <location evidence="2">Cytoplasm</location>
    </subcellularLocation>
</comment>
<evidence type="ECO:0000256" key="10">
    <source>
        <dbReference type="ARBA" id="ARBA00022840"/>
    </source>
</evidence>
<dbReference type="GO" id="GO:0070095">
    <property type="term" value="F:fructose-6-phosphate binding"/>
    <property type="evidence" value="ECO:0007669"/>
    <property type="project" value="TreeGrafter"/>
</dbReference>
<comment type="pathway">
    <text evidence="3">Carbohydrate degradation; glycolysis; D-glyceraldehyde 3-phosphate and glycerone phosphate from D-glucose: step 3/4.</text>
</comment>
<comment type="catalytic activity">
    <reaction evidence="13">
        <text>beta-D-fructose 6-phosphate + ATP = beta-D-fructose 1,6-bisphosphate + ADP + H(+)</text>
        <dbReference type="Rhea" id="RHEA:16109"/>
        <dbReference type="ChEBI" id="CHEBI:15378"/>
        <dbReference type="ChEBI" id="CHEBI:30616"/>
        <dbReference type="ChEBI" id="CHEBI:32966"/>
        <dbReference type="ChEBI" id="CHEBI:57634"/>
        <dbReference type="ChEBI" id="CHEBI:456216"/>
        <dbReference type="EC" id="2.7.1.11"/>
    </reaction>
</comment>
<dbReference type="PANTHER" id="PTHR13697">
    <property type="entry name" value="PHOSPHOFRUCTOKINASE"/>
    <property type="match status" value="1"/>
</dbReference>
<evidence type="ECO:0000256" key="3">
    <source>
        <dbReference type="ARBA" id="ARBA00004679"/>
    </source>
</evidence>
<keyword evidence="10" id="KW-0067">ATP-binding</keyword>
<dbReference type="UniPathway" id="UPA00109">
    <property type="reaction ID" value="UER00182"/>
</dbReference>
<protein>
    <recommendedName>
        <fullName evidence="4">6-phosphofructokinase</fullName>
        <ecNumber evidence="4">2.7.1.11</ecNumber>
    </recommendedName>
</protein>
<dbReference type="AlphaFoldDB" id="A0A645AWC4"/>
<proteinExistence type="predicted"/>
<dbReference type="PANTHER" id="PTHR13697:SF4">
    <property type="entry name" value="ATP-DEPENDENT 6-PHOSPHOFRUCTOKINASE"/>
    <property type="match status" value="1"/>
</dbReference>
<keyword evidence="12" id="KW-0324">Glycolysis</keyword>
<dbReference type="Gene3D" id="3.40.50.460">
    <property type="entry name" value="Phosphofructokinase domain"/>
    <property type="match status" value="1"/>
</dbReference>
<evidence type="ECO:0000256" key="9">
    <source>
        <dbReference type="ARBA" id="ARBA00022777"/>
    </source>
</evidence>
<keyword evidence="9 15" id="KW-0418">Kinase</keyword>
<dbReference type="GO" id="GO:0048029">
    <property type="term" value="F:monosaccharide binding"/>
    <property type="evidence" value="ECO:0007669"/>
    <property type="project" value="TreeGrafter"/>
</dbReference>
<evidence type="ECO:0000256" key="2">
    <source>
        <dbReference type="ARBA" id="ARBA00004496"/>
    </source>
</evidence>
<evidence type="ECO:0000256" key="11">
    <source>
        <dbReference type="ARBA" id="ARBA00022842"/>
    </source>
</evidence>
<keyword evidence="6 15" id="KW-0808">Transferase</keyword>
<organism evidence="15">
    <name type="scientific">bioreactor metagenome</name>
    <dbReference type="NCBI Taxonomy" id="1076179"/>
    <lineage>
        <taxon>unclassified sequences</taxon>
        <taxon>metagenomes</taxon>
        <taxon>ecological metagenomes</taxon>
    </lineage>
</organism>
<evidence type="ECO:0000256" key="4">
    <source>
        <dbReference type="ARBA" id="ARBA00012055"/>
    </source>
</evidence>
<evidence type="ECO:0000256" key="5">
    <source>
        <dbReference type="ARBA" id="ARBA00022490"/>
    </source>
</evidence>
<dbReference type="GO" id="GO:0046872">
    <property type="term" value="F:metal ion binding"/>
    <property type="evidence" value="ECO:0007669"/>
    <property type="project" value="UniProtKB-KW"/>
</dbReference>
<dbReference type="GO" id="GO:0061621">
    <property type="term" value="P:canonical glycolysis"/>
    <property type="evidence" value="ECO:0007669"/>
    <property type="project" value="TreeGrafter"/>
</dbReference>
<dbReference type="GO" id="GO:0005524">
    <property type="term" value="F:ATP binding"/>
    <property type="evidence" value="ECO:0007669"/>
    <property type="project" value="UniProtKB-KW"/>
</dbReference>
<gene>
    <name evidence="15" type="primary">pfkA_17</name>
    <name evidence="15" type="ORF">SDC9_104231</name>
</gene>
<dbReference type="EMBL" id="VSSQ01016254">
    <property type="protein sequence ID" value="MPM57409.1"/>
    <property type="molecule type" value="Genomic_DNA"/>
</dbReference>
<comment type="caution">
    <text evidence="15">The sequence shown here is derived from an EMBL/GenBank/DDBJ whole genome shotgun (WGS) entry which is preliminary data.</text>
</comment>
<dbReference type="PIRSF" id="PIRSF000532">
    <property type="entry name" value="ATP_PFK_prok"/>
    <property type="match status" value="1"/>
</dbReference>
<dbReference type="GO" id="GO:0030388">
    <property type="term" value="P:fructose 1,6-bisphosphate metabolic process"/>
    <property type="evidence" value="ECO:0007669"/>
    <property type="project" value="TreeGrafter"/>
</dbReference>
<dbReference type="GO" id="GO:0006002">
    <property type="term" value="P:fructose 6-phosphate metabolic process"/>
    <property type="evidence" value="ECO:0007669"/>
    <property type="project" value="InterPro"/>
</dbReference>
<dbReference type="GO" id="GO:0005945">
    <property type="term" value="C:6-phosphofructokinase complex"/>
    <property type="evidence" value="ECO:0007669"/>
    <property type="project" value="TreeGrafter"/>
</dbReference>
<evidence type="ECO:0000259" key="14">
    <source>
        <dbReference type="Pfam" id="PF00365"/>
    </source>
</evidence>